<dbReference type="PANTHER" id="PTHR45708:SF49">
    <property type="entry name" value="ENDOCHITINASE"/>
    <property type="match status" value="1"/>
</dbReference>
<keyword evidence="7" id="KW-0119">Carbohydrate metabolism</keyword>
<keyword evidence="6" id="KW-0342">GTP-binding</keyword>
<dbReference type="Pfam" id="PF03427">
    <property type="entry name" value="CBM_19"/>
    <property type="match status" value="1"/>
</dbReference>
<dbReference type="Gene3D" id="2.40.30.10">
    <property type="entry name" value="Translation factors"/>
    <property type="match status" value="1"/>
</dbReference>
<dbReference type="Pfam" id="PF00704">
    <property type="entry name" value="Glyco_hydro_18"/>
    <property type="match status" value="1"/>
</dbReference>
<evidence type="ECO:0000256" key="3">
    <source>
        <dbReference type="ARBA" id="ARBA00022741"/>
    </source>
</evidence>
<dbReference type="Gene3D" id="3.20.20.80">
    <property type="entry name" value="Glycosidases"/>
    <property type="match status" value="1"/>
</dbReference>
<dbReference type="SUPFAM" id="SSF50465">
    <property type="entry name" value="EF-Tu/eEF-1alpha/eIF2-gamma C-terminal domain"/>
    <property type="match status" value="1"/>
</dbReference>
<keyword evidence="12" id="KW-0472">Membrane</keyword>
<dbReference type="PROSITE" id="PS51910">
    <property type="entry name" value="GH18_2"/>
    <property type="match status" value="1"/>
</dbReference>
<evidence type="ECO:0000256" key="4">
    <source>
        <dbReference type="ARBA" id="ARBA00022801"/>
    </source>
</evidence>
<feature type="transmembrane region" description="Helical" evidence="12">
    <location>
        <begin position="57"/>
        <end position="76"/>
    </location>
</feature>
<proteinExistence type="inferred from homology"/>
<dbReference type="OrthoDB" id="6020543at2759"/>
<dbReference type="EC" id="3.2.1.14" evidence="2"/>
<dbReference type="AlphaFoldDB" id="A0A9P6XXT6"/>
<dbReference type="InterPro" id="IPR005089">
    <property type="entry name" value="CBM19"/>
</dbReference>
<evidence type="ECO:0000256" key="2">
    <source>
        <dbReference type="ARBA" id="ARBA00012729"/>
    </source>
</evidence>
<reference evidence="14" key="1">
    <citation type="journal article" date="2020" name="Microb. Genom.">
        <title>Genetic diversity of clinical and environmental Mucorales isolates obtained from an investigation of mucormycosis cases among solid organ transplant recipients.</title>
        <authorList>
            <person name="Nguyen M.H."/>
            <person name="Kaul D."/>
            <person name="Muto C."/>
            <person name="Cheng S.J."/>
            <person name="Richter R.A."/>
            <person name="Bruno V.M."/>
            <person name="Liu G."/>
            <person name="Beyhan S."/>
            <person name="Sundermann A.J."/>
            <person name="Mounaud S."/>
            <person name="Pasculle A.W."/>
            <person name="Nierman W.C."/>
            <person name="Driscoll E."/>
            <person name="Cumbie R."/>
            <person name="Clancy C.J."/>
            <person name="Dupont C.L."/>
        </authorList>
    </citation>
    <scope>NUCLEOTIDE SEQUENCE</scope>
    <source>
        <strain evidence="14">GL16</strain>
    </source>
</reference>
<dbReference type="GO" id="GO:0008061">
    <property type="term" value="F:chitin binding"/>
    <property type="evidence" value="ECO:0007669"/>
    <property type="project" value="InterPro"/>
</dbReference>
<evidence type="ECO:0000313" key="14">
    <source>
        <dbReference type="EMBL" id="KAG1534875.1"/>
    </source>
</evidence>
<accession>A0A9P6XXT6</accession>
<dbReference type="PANTHER" id="PTHR45708">
    <property type="entry name" value="ENDOCHITINASE"/>
    <property type="match status" value="1"/>
</dbReference>
<evidence type="ECO:0000256" key="1">
    <source>
        <dbReference type="ARBA" id="ARBA00000822"/>
    </source>
</evidence>
<comment type="catalytic activity">
    <reaction evidence="1">
        <text>Random endo-hydrolysis of N-acetyl-beta-D-glucosaminide (1-&gt;4)-beta-linkages in chitin and chitodextrins.</text>
        <dbReference type="EC" id="3.2.1.14"/>
    </reaction>
</comment>
<organism evidence="14 15">
    <name type="scientific">Rhizopus oryzae</name>
    <name type="common">Mucormycosis agent</name>
    <name type="synonym">Rhizopus arrhizus var. delemar</name>
    <dbReference type="NCBI Taxonomy" id="64495"/>
    <lineage>
        <taxon>Eukaryota</taxon>
        <taxon>Fungi</taxon>
        <taxon>Fungi incertae sedis</taxon>
        <taxon>Mucoromycota</taxon>
        <taxon>Mucoromycotina</taxon>
        <taxon>Mucoromycetes</taxon>
        <taxon>Mucorales</taxon>
        <taxon>Mucorineae</taxon>
        <taxon>Rhizopodaceae</taxon>
        <taxon>Rhizopus</taxon>
    </lineage>
</organism>
<dbReference type="GO" id="GO:0000272">
    <property type="term" value="P:polysaccharide catabolic process"/>
    <property type="evidence" value="ECO:0007669"/>
    <property type="project" value="UniProtKB-KW"/>
</dbReference>
<keyword evidence="9" id="KW-0624">Polysaccharide degradation</keyword>
<dbReference type="InterPro" id="IPR050542">
    <property type="entry name" value="Glycosyl_Hydrlase18_Chitinase"/>
</dbReference>
<dbReference type="InterPro" id="IPR001579">
    <property type="entry name" value="Glyco_hydro_18_chit_AS"/>
</dbReference>
<evidence type="ECO:0000256" key="6">
    <source>
        <dbReference type="ARBA" id="ARBA00023134"/>
    </source>
</evidence>
<evidence type="ECO:0000256" key="9">
    <source>
        <dbReference type="ARBA" id="ARBA00023326"/>
    </source>
</evidence>
<keyword evidence="4 10" id="KW-0378">Hydrolase</keyword>
<gene>
    <name evidence="14" type="ORF">G6F51_011846</name>
</gene>
<dbReference type="Proteomes" id="UP000717996">
    <property type="component" value="Unassembled WGS sequence"/>
</dbReference>
<dbReference type="InterPro" id="IPR009001">
    <property type="entry name" value="Transl_elong_EF1A/Init_IF2_C"/>
</dbReference>
<sequence>MCVEAYTDYPPLGRFAVRDMRQTVAVGVIKSVEKVDKAGKVTKAAAKADMSLKVFEVIWLLSYSMFILGIVIAGLLKALHVQAAYSSNGPNVMYYWGQNSAGGATTQGTLSSYCQSGKADIILLSFLHIFNLGGLPQINLSNACENTFFPNSQLLSCPAIGSDIKTCQAKGVKILLSLGGATGAYGFTSDAEGQQFAETLWNLFGRGSSETRPFGDAIIDGIDLDIEGGSSGGYAALVTALRSKSASQDFLIGAAPQCPFPDALLGPVIDAVGLDYVNVQFYNNYCSALGASFNFDVWDTWAKTQSANKQIKVYLTLPGSPRAAGSGYVDMTSLSRLVPSVASRYASYGGVSVWDASQAWNNPGFPSSLYDLVHGSAPALTTSTASRSTSSPMPTVPSSGACTSDQACSVPGQYICTPHGAYAFCVHGQWLTASCPPGTVCIPTVDGASIYCGYGTPGSSCVHGLNASSVALNTQPVPRPYRLSNTHVQLVITSFSDHVFEAMIHARRTTLFPFHPTITLELNVSDQVQLDPSKGVQQKDKTVRVKVINPSNQTMALVLHLTGSVSSDVFVAPASLRFN</sequence>
<evidence type="ECO:0000256" key="7">
    <source>
        <dbReference type="ARBA" id="ARBA00023277"/>
    </source>
</evidence>
<dbReference type="CDD" id="cd02877">
    <property type="entry name" value="GH18_hevamine_XipI_class_III"/>
    <property type="match status" value="1"/>
</dbReference>
<name>A0A9P6XXT6_RHIOR</name>
<dbReference type="InterPro" id="IPR001223">
    <property type="entry name" value="Glyco_hydro18_cat"/>
</dbReference>
<dbReference type="GO" id="GO:0006032">
    <property type="term" value="P:chitin catabolic process"/>
    <property type="evidence" value="ECO:0007669"/>
    <property type="project" value="UniProtKB-KW"/>
</dbReference>
<dbReference type="GO" id="GO:0005525">
    <property type="term" value="F:GTP binding"/>
    <property type="evidence" value="ECO:0007669"/>
    <property type="project" value="UniProtKB-KW"/>
</dbReference>
<comment type="similarity">
    <text evidence="11">Belongs to the glycosyl hydrolase 18 family.</text>
</comment>
<dbReference type="PROSITE" id="PS01095">
    <property type="entry name" value="GH18_1"/>
    <property type="match status" value="1"/>
</dbReference>
<evidence type="ECO:0000256" key="8">
    <source>
        <dbReference type="ARBA" id="ARBA00023295"/>
    </source>
</evidence>
<feature type="domain" description="GH18" evidence="13">
    <location>
        <begin position="90"/>
        <end position="376"/>
    </location>
</feature>
<dbReference type="InterPro" id="IPR045321">
    <property type="entry name" value="Cts1-like"/>
</dbReference>
<dbReference type="InterPro" id="IPR054696">
    <property type="entry name" value="GTP-eEF1A_C"/>
</dbReference>
<dbReference type="GO" id="GO:0008843">
    <property type="term" value="F:endochitinase activity"/>
    <property type="evidence" value="ECO:0007669"/>
    <property type="project" value="UniProtKB-EC"/>
</dbReference>
<protein>
    <recommendedName>
        <fullName evidence="2">chitinase</fullName>
        <ecNumber evidence="2">3.2.1.14</ecNumber>
    </recommendedName>
</protein>
<dbReference type="InterPro" id="IPR017853">
    <property type="entry name" value="GH"/>
</dbReference>
<dbReference type="GO" id="GO:0005576">
    <property type="term" value="C:extracellular region"/>
    <property type="evidence" value="ECO:0007669"/>
    <property type="project" value="TreeGrafter"/>
</dbReference>
<evidence type="ECO:0000256" key="12">
    <source>
        <dbReference type="SAM" id="Phobius"/>
    </source>
</evidence>
<dbReference type="EMBL" id="JAANIT010003047">
    <property type="protein sequence ID" value="KAG1534875.1"/>
    <property type="molecule type" value="Genomic_DNA"/>
</dbReference>
<evidence type="ECO:0000256" key="11">
    <source>
        <dbReference type="RuleBase" id="RU004453"/>
    </source>
</evidence>
<evidence type="ECO:0000256" key="5">
    <source>
        <dbReference type="ARBA" id="ARBA00023024"/>
    </source>
</evidence>
<keyword evidence="8 10" id="KW-0326">Glycosidase</keyword>
<dbReference type="Pfam" id="PF22594">
    <property type="entry name" value="GTP-eEF1A_C"/>
    <property type="match status" value="1"/>
</dbReference>
<comment type="caution">
    <text evidence="14">The sequence shown here is derived from an EMBL/GenBank/DDBJ whole genome shotgun (WGS) entry which is preliminary data.</text>
</comment>
<keyword evidence="3" id="KW-0547">Nucleotide-binding</keyword>
<evidence type="ECO:0000313" key="15">
    <source>
        <dbReference type="Proteomes" id="UP000717996"/>
    </source>
</evidence>
<keyword evidence="12" id="KW-1133">Transmembrane helix</keyword>
<dbReference type="SUPFAM" id="SSF51445">
    <property type="entry name" value="(Trans)glycosidases"/>
    <property type="match status" value="1"/>
</dbReference>
<keyword evidence="12" id="KW-0812">Transmembrane</keyword>
<evidence type="ECO:0000259" key="13">
    <source>
        <dbReference type="PROSITE" id="PS51910"/>
    </source>
</evidence>
<evidence type="ECO:0000256" key="10">
    <source>
        <dbReference type="RuleBase" id="RU000489"/>
    </source>
</evidence>
<keyword evidence="5" id="KW-0146">Chitin degradation</keyword>